<protein>
    <submittedName>
        <fullName evidence="3">Uncharacterized protein</fullName>
    </submittedName>
</protein>
<feature type="chain" id="PRO_5031413055" evidence="2">
    <location>
        <begin position="19"/>
        <end position="166"/>
    </location>
</feature>
<name>A0A7R8UKX2_HERIL</name>
<dbReference type="EMBL" id="LR899010">
    <property type="protein sequence ID" value="CAD7082736.1"/>
    <property type="molecule type" value="Genomic_DNA"/>
</dbReference>
<keyword evidence="2" id="KW-0732">Signal</keyword>
<evidence type="ECO:0000313" key="3">
    <source>
        <dbReference type="EMBL" id="CAD7082736.1"/>
    </source>
</evidence>
<proteinExistence type="predicted"/>
<evidence type="ECO:0000256" key="2">
    <source>
        <dbReference type="SAM" id="SignalP"/>
    </source>
</evidence>
<keyword evidence="4" id="KW-1185">Reference proteome</keyword>
<feature type="signal peptide" evidence="2">
    <location>
        <begin position="1"/>
        <end position="18"/>
    </location>
</feature>
<organism evidence="3 4">
    <name type="scientific">Hermetia illucens</name>
    <name type="common">Black soldier fly</name>
    <dbReference type="NCBI Taxonomy" id="343691"/>
    <lineage>
        <taxon>Eukaryota</taxon>
        <taxon>Metazoa</taxon>
        <taxon>Ecdysozoa</taxon>
        <taxon>Arthropoda</taxon>
        <taxon>Hexapoda</taxon>
        <taxon>Insecta</taxon>
        <taxon>Pterygota</taxon>
        <taxon>Neoptera</taxon>
        <taxon>Endopterygota</taxon>
        <taxon>Diptera</taxon>
        <taxon>Brachycera</taxon>
        <taxon>Stratiomyomorpha</taxon>
        <taxon>Stratiomyidae</taxon>
        <taxon>Hermetiinae</taxon>
        <taxon>Hermetia</taxon>
    </lineage>
</organism>
<dbReference type="InParanoid" id="A0A7R8UKX2"/>
<sequence length="166" mass="18733">MNIWFTAILFASFSLALSLPTTDLKEDIDNPENAIQAEDAMELTPDADSPIEPGLRSFRRRGKGKERKKNKPGAAEVIVDQVNDPQHSQGVDYAPVAAPYARPYRADDDSPEDYYEEESYEDYSYEDYYGPPLPQEQPVMLVEEPIAAPHSERYGTPFIVLTPFLT</sequence>
<feature type="compositionally biased region" description="Acidic residues" evidence="1">
    <location>
        <begin position="109"/>
        <end position="118"/>
    </location>
</feature>
<dbReference type="Proteomes" id="UP000594454">
    <property type="component" value="Chromosome 2"/>
</dbReference>
<feature type="compositionally biased region" description="Basic residues" evidence="1">
    <location>
        <begin position="57"/>
        <end position="71"/>
    </location>
</feature>
<dbReference type="AlphaFoldDB" id="A0A7R8UKX2"/>
<feature type="region of interest" description="Disordered" evidence="1">
    <location>
        <begin position="38"/>
        <end position="92"/>
    </location>
</feature>
<evidence type="ECO:0000256" key="1">
    <source>
        <dbReference type="SAM" id="MobiDB-lite"/>
    </source>
</evidence>
<accession>A0A7R8UKX2</accession>
<reference evidence="3 4" key="1">
    <citation type="submission" date="2020-11" db="EMBL/GenBank/DDBJ databases">
        <authorList>
            <person name="Wallbank WR R."/>
            <person name="Pardo Diaz C."/>
            <person name="Kozak K."/>
            <person name="Martin S."/>
            <person name="Jiggins C."/>
            <person name="Moest M."/>
            <person name="Warren A I."/>
            <person name="Generalovic N T."/>
            <person name="Byers J.R.P. K."/>
            <person name="Montejo-Kovacevich G."/>
            <person name="Yen C E."/>
        </authorList>
    </citation>
    <scope>NUCLEOTIDE SEQUENCE [LARGE SCALE GENOMIC DNA]</scope>
</reference>
<evidence type="ECO:0000313" key="4">
    <source>
        <dbReference type="Proteomes" id="UP000594454"/>
    </source>
</evidence>
<gene>
    <name evidence="3" type="ORF">HERILL_LOCUS5747</name>
</gene>
<feature type="region of interest" description="Disordered" evidence="1">
    <location>
        <begin position="99"/>
        <end position="118"/>
    </location>
</feature>